<feature type="region of interest" description="Disordered" evidence="1">
    <location>
        <begin position="450"/>
        <end position="484"/>
    </location>
</feature>
<evidence type="ECO:0000256" key="2">
    <source>
        <dbReference type="SAM" id="SignalP"/>
    </source>
</evidence>
<reference evidence="3" key="1">
    <citation type="journal article" date="2021" name="PeerJ">
        <title>Extensive microbial diversity within the chicken gut microbiome revealed by metagenomics and culture.</title>
        <authorList>
            <person name="Gilroy R."/>
            <person name="Ravi A."/>
            <person name="Getino M."/>
            <person name="Pursley I."/>
            <person name="Horton D.L."/>
            <person name="Alikhan N.F."/>
            <person name="Baker D."/>
            <person name="Gharbi K."/>
            <person name="Hall N."/>
            <person name="Watson M."/>
            <person name="Adriaenssens E.M."/>
            <person name="Foster-Nyarko E."/>
            <person name="Jarju S."/>
            <person name="Secka A."/>
            <person name="Antonio M."/>
            <person name="Oren A."/>
            <person name="Chaudhuri R.R."/>
            <person name="La Ragione R."/>
            <person name="Hildebrand F."/>
            <person name="Pallen M.J."/>
        </authorList>
    </citation>
    <scope>NUCLEOTIDE SEQUENCE</scope>
    <source>
        <strain evidence="3">CHK189-11263</strain>
    </source>
</reference>
<dbReference type="InterPro" id="IPR000408">
    <property type="entry name" value="Reg_chr_condens"/>
</dbReference>
<dbReference type="PANTHER" id="PTHR45982:SF1">
    <property type="entry name" value="REGULATOR OF CHROMOSOME CONDENSATION"/>
    <property type="match status" value="1"/>
</dbReference>
<dbReference type="Gene3D" id="2.130.10.30">
    <property type="entry name" value="Regulator of chromosome condensation 1/beta-lactamase-inhibitor protein II"/>
    <property type="match status" value="2"/>
</dbReference>
<evidence type="ECO:0000313" key="3">
    <source>
        <dbReference type="EMBL" id="HJB56635.1"/>
    </source>
</evidence>
<dbReference type="AlphaFoldDB" id="A0A9D2M9E6"/>
<dbReference type="EMBL" id="DWYC01000038">
    <property type="protein sequence ID" value="HJB56635.1"/>
    <property type="molecule type" value="Genomic_DNA"/>
</dbReference>
<comment type="caution">
    <text evidence="3">The sequence shown here is derived from an EMBL/GenBank/DDBJ whole genome shotgun (WGS) entry which is preliminary data.</text>
</comment>
<dbReference type="SUPFAM" id="SSF50985">
    <property type="entry name" value="RCC1/BLIP-II"/>
    <property type="match status" value="1"/>
</dbReference>
<evidence type="ECO:0000313" key="4">
    <source>
        <dbReference type="Proteomes" id="UP000824208"/>
    </source>
</evidence>
<accession>A0A9D2M9E6</accession>
<dbReference type="PANTHER" id="PTHR45982">
    <property type="entry name" value="REGULATOR OF CHROMOSOME CONDENSATION"/>
    <property type="match status" value="1"/>
</dbReference>
<reference evidence="3" key="2">
    <citation type="submission" date="2021-04" db="EMBL/GenBank/DDBJ databases">
        <authorList>
            <person name="Gilroy R."/>
        </authorList>
    </citation>
    <scope>NUCLEOTIDE SEQUENCE</scope>
    <source>
        <strain evidence="3">CHK189-11263</strain>
    </source>
</reference>
<evidence type="ECO:0008006" key="5">
    <source>
        <dbReference type="Google" id="ProtNLM"/>
    </source>
</evidence>
<feature type="chain" id="PRO_5038890400" description="Cell cycle control protein" evidence="2">
    <location>
        <begin position="26"/>
        <end position="851"/>
    </location>
</feature>
<dbReference type="InterPro" id="IPR051553">
    <property type="entry name" value="Ran_GTPase-activating"/>
</dbReference>
<gene>
    <name evidence="3" type="ORF">H9714_03690</name>
</gene>
<protein>
    <recommendedName>
        <fullName evidence="5">Cell cycle control protein</fullName>
    </recommendedName>
</protein>
<feature type="signal peptide" evidence="2">
    <location>
        <begin position="1"/>
        <end position="25"/>
    </location>
</feature>
<feature type="non-terminal residue" evidence="3">
    <location>
        <position position="851"/>
    </location>
</feature>
<dbReference type="Proteomes" id="UP000824208">
    <property type="component" value="Unassembled WGS sequence"/>
</dbReference>
<dbReference type="InterPro" id="IPR009091">
    <property type="entry name" value="RCC1/BLIP-II"/>
</dbReference>
<keyword evidence="2" id="KW-0732">Signal</keyword>
<dbReference type="GO" id="GO:0005737">
    <property type="term" value="C:cytoplasm"/>
    <property type="evidence" value="ECO:0007669"/>
    <property type="project" value="TreeGrafter"/>
</dbReference>
<dbReference type="Pfam" id="PF13540">
    <property type="entry name" value="RCC1_2"/>
    <property type="match status" value="2"/>
</dbReference>
<proteinExistence type="predicted"/>
<organism evidence="3 4">
    <name type="scientific">Candidatus Flavonifractor intestinipullorum</name>
    <dbReference type="NCBI Taxonomy" id="2838587"/>
    <lineage>
        <taxon>Bacteria</taxon>
        <taxon>Bacillati</taxon>
        <taxon>Bacillota</taxon>
        <taxon>Clostridia</taxon>
        <taxon>Eubacteriales</taxon>
        <taxon>Oscillospiraceae</taxon>
        <taxon>Flavonifractor</taxon>
    </lineage>
</organism>
<dbReference type="PROSITE" id="PS50012">
    <property type="entry name" value="RCC1_3"/>
    <property type="match status" value="1"/>
</dbReference>
<evidence type="ECO:0000256" key="1">
    <source>
        <dbReference type="SAM" id="MobiDB-lite"/>
    </source>
</evidence>
<name>A0A9D2M9E6_9FIRM</name>
<dbReference type="GO" id="GO:0005085">
    <property type="term" value="F:guanyl-nucleotide exchange factor activity"/>
    <property type="evidence" value="ECO:0007669"/>
    <property type="project" value="TreeGrafter"/>
</dbReference>
<sequence length="851" mass="91956">MKKRLLSLFLSLAMALSLLPGATLAAGVPADGTDNTGSTYNGNWAVPTRSYLYQDGDDLVRVEYDVGWNIYEADGDITVVRPEQIIVETYNSDFQLLESRAMALELPLWGGFYAGADYNFLVFGQENPSENDNTEVIRVVKYDKEWNRLGQASLRGANTTVPFEAGALRMDEYGGYLYVRTCHTMYTSGDGLNHQSNLTFSVRESDMAITDSFSNVASIPAGYVSHSFNQFILVDQQGNIVTLDHGDAYPRGAVLMRYQAKAGSDKFITASGSYWNAVSESAIVRSWSGGVGENVTGAQVTGLAETSTGYLTAFSDTGKGAASRIGADVSNIYLAYTPKDDFSQGGTTVRQITDFSASSAVDGSQPRLVPTGPDGGYILWDMAEKEENGYFYDNGTLQYARYSADGTVSAIQTVENTPLFNGQPICYNGQVVWYVTQNSAPTFYTLDAGDVTAHPTAGSAQEPEEPVQPEEPTRPEPTPDQPAQGVDAMLAAPTFTAGAAVKVDGSLWLWGLPAANRGVYNQGGGTNRSYQDTPVKIDTDYIATGSNWAVKEDHSLWMWGWSTDITGDWDPMELITQPVKVMDDVRYISGDEHSSIALKTDGTLWGWGMSDYLTGDTANYRNIPSSDPLLLMEDVVQAQNTGWGWMALKEDGSLWACGENNQGNLWPNGEVAISDTIPLTHVMDDVAAFSLAWQNALVIKTDGSLWAWGDSTYGQNGNGGGYEHTQGIYYWQTTPVKVMDDVVYAQAGYTAYAITADGTLYGWGQNDSGQLGFSGGNYTSLGDLYGGRACQSTPVRIADNALAVSVSDEHANTTTVLKRDGSLWVCGSNYLGGTGIPGSEQVDTLTKLLDG</sequence>